<dbReference type="RefSeq" id="WP_161975833.1">
    <property type="nucleotide sequence ID" value="NZ_BIFR01000002.1"/>
</dbReference>
<organism evidence="3 4">
    <name type="scientific">Tengunoibacter tsumagoiensis</name>
    <dbReference type="NCBI Taxonomy" id="2014871"/>
    <lineage>
        <taxon>Bacteria</taxon>
        <taxon>Bacillati</taxon>
        <taxon>Chloroflexota</taxon>
        <taxon>Ktedonobacteria</taxon>
        <taxon>Ktedonobacterales</taxon>
        <taxon>Dictyobacteraceae</taxon>
        <taxon>Tengunoibacter</taxon>
    </lineage>
</organism>
<feature type="domain" description="Peptidase C39" evidence="2">
    <location>
        <begin position="94"/>
        <end position="229"/>
    </location>
</feature>
<keyword evidence="1" id="KW-1133">Transmembrane helix</keyword>
<dbReference type="Gene3D" id="3.90.70.10">
    <property type="entry name" value="Cysteine proteinases"/>
    <property type="match status" value="1"/>
</dbReference>
<feature type="transmembrane region" description="Helical" evidence="1">
    <location>
        <begin position="12"/>
        <end position="35"/>
    </location>
</feature>
<dbReference type="GO" id="GO:0005524">
    <property type="term" value="F:ATP binding"/>
    <property type="evidence" value="ECO:0007669"/>
    <property type="project" value="InterPro"/>
</dbReference>
<dbReference type="Proteomes" id="UP000287352">
    <property type="component" value="Unassembled WGS sequence"/>
</dbReference>
<accession>A0A402A9Z2</accession>
<dbReference type="GO" id="GO:0016020">
    <property type="term" value="C:membrane"/>
    <property type="evidence" value="ECO:0007669"/>
    <property type="project" value="InterPro"/>
</dbReference>
<evidence type="ECO:0000256" key="1">
    <source>
        <dbReference type="SAM" id="Phobius"/>
    </source>
</evidence>
<name>A0A402A9Z2_9CHLR</name>
<evidence type="ECO:0000259" key="2">
    <source>
        <dbReference type="Pfam" id="PF03412"/>
    </source>
</evidence>
<protein>
    <recommendedName>
        <fullName evidence="2">Peptidase C39 domain-containing protein</fullName>
    </recommendedName>
</protein>
<dbReference type="GO" id="GO:0006508">
    <property type="term" value="P:proteolysis"/>
    <property type="evidence" value="ECO:0007669"/>
    <property type="project" value="InterPro"/>
</dbReference>
<gene>
    <name evidence="3" type="ORF">KTT_57050</name>
</gene>
<reference evidence="4" key="1">
    <citation type="submission" date="2018-12" db="EMBL/GenBank/DDBJ databases">
        <title>Tengunoibacter tsumagoiensis gen. nov., sp. nov., Dictyobacter kobayashii sp. nov., D. alpinus sp. nov., and D. joshuensis sp. nov. and description of Dictyobacteraceae fam. nov. within the order Ktedonobacterales isolated from Tengu-no-mugimeshi.</title>
        <authorList>
            <person name="Wang C.M."/>
            <person name="Zheng Y."/>
            <person name="Sakai Y."/>
            <person name="Toyoda A."/>
            <person name="Minakuchi Y."/>
            <person name="Abe K."/>
            <person name="Yokota A."/>
            <person name="Yabe S."/>
        </authorList>
    </citation>
    <scope>NUCLEOTIDE SEQUENCE [LARGE SCALE GENOMIC DNA]</scope>
    <source>
        <strain evidence="4">Uno3</strain>
    </source>
</reference>
<keyword evidence="1" id="KW-0812">Transmembrane</keyword>
<dbReference type="Pfam" id="PF03412">
    <property type="entry name" value="Peptidase_C39"/>
    <property type="match status" value="1"/>
</dbReference>
<keyword evidence="1" id="KW-0472">Membrane</keyword>
<proteinExistence type="predicted"/>
<sequence>MSHPLLQIFGGRPLLGGGLICILVILCIVIMQPLFTHASPLQTSLTRAQNTQAKTSQIQFVGVTGVSRTLVRVGQLDRQQYASDDEFTTWSPSACSAAAMTEVINAYGNHYKITDILKVEADLQQITPEAGLLQPSGIDRTVNAFGFDAAHLDNPPLDDVLKIANQGQPVIISFPPGTWSAGGHILILRGGHDDTIYLADSSKADMVEMTRTTFLHYWRGFAVVVTPQSNNG</sequence>
<dbReference type="AlphaFoldDB" id="A0A402A9Z2"/>
<dbReference type="EMBL" id="BIFR01000002">
    <property type="protein sequence ID" value="GCE15846.1"/>
    <property type="molecule type" value="Genomic_DNA"/>
</dbReference>
<evidence type="ECO:0000313" key="4">
    <source>
        <dbReference type="Proteomes" id="UP000287352"/>
    </source>
</evidence>
<dbReference type="GO" id="GO:0008233">
    <property type="term" value="F:peptidase activity"/>
    <property type="evidence" value="ECO:0007669"/>
    <property type="project" value="InterPro"/>
</dbReference>
<dbReference type="InterPro" id="IPR005074">
    <property type="entry name" value="Peptidase_C39"/>
</dbReference>
<evidence type="ECO:0000313" key="3">
    <source>
        <dbReference type="EMBL" id="GCE15846.1"/>
    </source>
</evidence>
<comment type="caution">
    <text evidence="3">The sequence shown here is derived from an EMBL/GenBank/DDBJ whole genome shotgun (WGS) entry which is preliminary data.</text>
</comment>
<keyword evidence="4" id="KW-1185">Reference proteome</keyword>